<accession>A0A9W8AFN3</accession>
<sequence>MGPARPNLIHGDRSRTLNLAELPEVVIKLITARLDGQSLAHLAVLHYYTRVLSNKTDPSVHKPSPVVLGNSAFGPSPTDGPRPRKRPSLSNAFNEKFGALMPVLAPLIRTLVYRQVVVRGLALQDLTPMGNLYTRTASLRENPELGRRIMRPDYPYYNEEMDEHVVGLVDIQNPVTYEQYMPIRFDVGRPLPLALYDALPTIRALNWRAHRIPLTRVALPRLRAARSAVGFALVTGQIDFLAELAGFWADRFARKAWYRNAPIEFEQLFFGLSAGMVYYFGPKQELSILYYDS</sequence>
<organism evidence="2 3">
    <name type="scientific">Tieghemiomyces parasiticus</name>
    <dbReference type="NCBI Taxonomy" id="78921"/>
    <lineage>
        <taxon>Eukaryota</taxon>
        <taxon>Fungi</taxon>
        <taxon>Fungi incertae sedis</taxon>
        <taxon>Zoopagomycota</taxon>
        <taxon>Kickxellomycotina</taxon>
        <taxon>Dimargaritomycetes</taxon>
        <taxon>Dimargaritales</taxon>
        <taxon>Dimargaritaceae</taxon>
        <taxon>Tieghemiomyces</taxon>
    </lineage>
</organism>
<gene>
    <name evidence="2" type="ORF">IWQ60_000642</name>
</gene>
<name>A0A9W8AFN3_9FUNG</name>
<proteinExistence type="predicted"/>
<protein>
    <submittedName>
        <fullName evidence="2">Uncharacterized protein</fullName>
    </submittedName>
</protein>
<evidence type="ECO:0000256" key="1">
    <source>
        <dbReference type="SAM" id="MobiDB-lite"/>
    </source>
</evidence>
<comment type="caution">
    <text evidence="2">The sequence shown here is derived from an EMBL/GenBank/DDBJ whole genome shotgun (WGS) entry which is preliminary data.</text>
</comment>
<keyword evidence="3" id="KW-1185">Reference proteome</keyword>
<reference evidence="2" key="1">
    <citation type="submission" date="2022-07" db="EMBL/GenBank/DDBJ databases">
        <title>Phylogenomic reconstructions and comparative analyses of Kickxellomycotina fungi.</title>
        <authorList>
            <person name="Reynolds N.K."/>
            <person name="Stajich J.E."/>
            <person name="Barry K."/>
            <person name="Grigoriev I.V."/>
            <person name="Crous P."/>
            <person name="Smith M.E."/>
        </authorList>
    </citation>
    <scope>NUCLEOTIDE SEQUENCE</scope>
    <source>
        <strain evidence="2">RSA 861</strain>
    </source>
</reference>
<evidence type="ECO:0000313" key="2">
    <source>
        <dbReference type="EMBL" id="KAJ1930034.1"/>
    </source>
</evidence>
<dbReference type="EMBL" id="JANBPT010000017">
    <property type="protein sequence ID" value="KAJ1930034.1"/>
    <property type="molecule type" value="Genomic_DNA"/>
</dbReference>
<dbReference type="Proteomes" id="UP001150569">
    <property type="component" value="Unassembled WGS sequence"/>
</dbReference>
<dbReference type="AlphaFoldDB" id="A0A9W8AFN3"/>
<evidence type="ECO:0000313" key="3">
    <source>
        <dbReference type="Proteomes" id="UP001150569"/>
    </source>
</evidence>
<feature type="region of interest" description="Disordered" evidence="1">
    <location>
        <begin position="56"/>
        <end position="87"/>
    </location>
</feature>